<organism evidence="2 3">
    <name type="scientific">Pseudolycoriella hygida</name>
    <dbReference type="NCBI Taxonomy" id="35572"/>
    <lineage>
        <taxon>Eukaryota</taxon>
        <taxon>Metazoa</taxon>
        <taxon>Ecdysozoa</taxon>
        <taxon>Arthropoda</taxon>
        <taxon>Hexapoda</taxon>
        <taxon>Insecta</taxon>
        <taxon>Pterygota</taxon>
        <taxon>Neoptera</taxon>
        <taxon>Endopterygota</taxon>
        <taxon>Diptera</taxon>
        <taxon>Nematocera</taxon>
        <taxon>Sciaroidea</taxon>
        <taxon>Sciaridae</taxon>
        <taxon>Pseudolycoriella</taxon>
    </lineage>
</organism>
<comment type="caution">
    <text evidence="2">The sequence shown here is derived from an EMBL/GenBank/DDBJ whole genome shotgun (WGS) entry which is preliminary data.</text>
</comment>
<proteinExistence type="inferred from homology"/>
<dbReference type="AlphaFoldDB" id="A0A9Q0S933"/>
<dbReference type="Proteomes" id="UP001151699">
    <property type="component" value="Chromosome A"/>
</dbReference>
<protein>
    <submittedName>
        <fullName evidence="2">Tetratricopeptide repeat protein 36 like</fullName>
    </submittedName>
</protein>
<dbReference type="GO" id="GO:0006570">
    <property type="term" value="P:tyrosine metabolic process"/>
    <property type="evidence" value="ECO:0007669"/>
    <property type="project" value="TreeGrafter"/>
</dbReference>
<comment type="similarity">
    <text evidence="1">Belongs to the TTC36 family.</text>
</comment>
<evidence type="ECO:0000313" key="2">
    <source>
        <dbReference type="EMBL" id="KAJ6647900.1"/>
    </source>
</evidence>
<reference evidence="2" key="1">
    <citation type="submission" date="2022-07" db="EMBL/GenBank/DDBJ databases">
        <authorList>
            <person name="Trinca V."/>
            <person name="Uliana J.V.C."/>
            <person name="Torres T.T."/>
            <person name="Ward R.J."/>
            <person name="Monesi N."/>
        </authorList>
    </citation>
    <scope>NUCLEOTIDE SEQUENCE</scope>
    <source>
        <strain evidence="2">HSMRA1968</strain>
        <tissue evidence="2">Whole embryos</tissue>
    </source>
</reference>
<evidence type="ECO:0000313" key="3">
    <source>
        <dbReference type="Proteomes" id="UP001151699"/>
    </source>
</evidence>
<keyword evidence="3" id="KW-1185">Reference proteome</keyword>
<dbReference type="InterPro" id="IPR038906">
    <property type="entry name" value="TTC36"/>
</dbReference>
<dbReference type="SMART" id="SM00028">
    <property type="entry name" value="TPR"/>
    <property type="match status" value="3"/>
</dbReference>
<dbReference type="InterPro" id="IPR019734">
    <property type="entry name" value="TPR_rpt"/>
</dbReference>
<dbReference type="Gene3D" id="1.25.40.10">
    <property type="entry name" value="Tetratricopeptide repeat domain"/>
    <property type="match status" value="1"/>
</dbReference>
<dbReference type="SUPFAM" id="SSF48452">
    <property type="entry name" value="TPR-like"/>
    <property type="match status" value="1"/>
</dbReference>
<dbReference type="OrthoDB" id="539634at2759"/>
<dbReference type="EMBL" id="WJQU01000001">
    <property type="protein sequence ID" value="KAJ6647900.1"/>
    <property type="molecule type" value="Genomic_DNA"/>
</dbReference>
<dbReference type="PANTHER" id="PTHR21405:SF0">
    <property type="entry name" value="TETRATRICOPEPTIDE REPEAT PROTEIN 36"/>
    <property type="match status" value="1"/>
</dbReference>
<evidence type="ECO:0000256" key="1">
    <source>
        <dbReference type="ARBA" id="ARBA00006995"/>
    </source>
</evidence>
<accession>A0A9Q0S933</accession>
<name>A0A9Q0S933_9DIPT</name>
<sequence length="153" mass="17102">MKIENNSLSDPPEEINESIIDSIAFETKAIIATHENKYQEAINLFQAAIDAAPFRPSVYNNRAQTMRLLNDDAGALSNLNKALELAPAGRTKCQALCQRGLLFRKQEKINDAKLDFTEAAKLGSKFARSQLIEINPYAALCNQMLREAFDKLK</sequence>
<dbReference type="PANTHER" id="PTHR21405">
    <property type="entry name" value="CDNA SEQUENCE BC021608"/>
    <property type="match status" value="1"/>
</dbReference>
<gene>
    <name evidence="2" type="ORF">Bhyg_03124</name>
</gene>
<dbReference type="InterPro" id="IPR011990">
    <property type="entry name" value="TPR-like_helical_dom_sf"/>
</dbReference>